<protein>
    <submittedName>
        <fullName evidence="2">Uncharacterized protein</fullName>
    </submittedName>
</protein>
<evidence type="ECO:0000313" key="2">
    <source>
        <dbReference type="EMBL" id="JAA91164.1"/>
    </source>
</evidence>
<sequence length="83" mass="9772">MTKSLSDSLCNSLQFKLYNYKCGLKSIALLYFVLLCLLLFLIGTDPLHTHVLNKYLINKSQKRYFNHLDEKTFSFYVHAEDFT</sequence>
<keyword evidence="1" id="KW-0812">Transmembrane</keyword>
<organism evidence="2">
    <name type="scientific">Pararge aegeria</name>
    <name type="common">speckled wood butterfly</name>
    <dbReference type="NCBI Taxonomy" id="116150"/>
    <lineage>
        <taxon>Eukaryota</taxon>
        <taxon>Metazoa</taxon>
        <taxon>Ecdysozoa</taxon>
        <taxon>Arthropoda</taxon>
        <taxon>Hexapoda</taxon>
        <taxon>Insecta</taxon>
        <taxon>Pterygota</taxon>
        <taxon>Neoptera</taxon>
        <taxon>Endopterygota</taxon>
        <taxon>Lepidoptera</taxon>
        <taxon>Glossata</taxon>
        <taxon>Ditrysia</taxon>
        <taxon>Papilionoidea</taxon>
        <taxon>Nymphalidae</taxon>
        <taxon>Satyrinae</taxon>
        <taxon>Satyrini</taxon>
        <taxon>Parargina</taxon>
        <taxon>Pararge</taxon>
    </lineage>
</organism>
<reference evidence="2" key="2">
    <citation type="submission" date="2013-05" db="EMBL/GenBank/DDBJ databases">
        <authorList>
            <person name="Carter J.-M."/>
            <person name="Baker S.C."/>
            <person name="Pink R."/>
            <person name="Carter D.R.F."/>
            <person name="Collins A."/>
            <person name="Tomlin J."/>
            <person name="Gibbs M."/>
            <person name="Breuker C.J."/>
        </authorList>
    </citation>
    <scope>NUCLEOTIDE SEQUENCE</scope>
    <source>
        <tissue evidence="2">Ovary</tissue>
    </source>
</reference>
<proteinExistence type="predicted"/>
<name>S4PJK5_9NEOP</name>
<dbReference type="EMBL" id="GAIX01001396">
    <property type="protein sequence ID" value="JAA91164.1"/>
    <property type="molecule type" value="Transcribed_RNA"/>
</dbReference>
<reference evidence="2" key="1">
    <citation type="journal article" date="2013" name="BMC Genomics">
        <title>Unscrambling butterfly oogenesis.</title>
        <authorList>
            <person name="Carter J.M."/>
            <person name="Baker S.C."/>
            <person name="Pink R."/>
            <person name="Carter D.R."/>
            <person name="Collins A."/>
            <person name="Tomlin J."/>
            <person name="Gibbs M."/>
            <person name="Breuker C.J."/>
        </authorList>
    </citation>
    <scope>NUCLEOTIDE SEQUENCE</scope>
    <source>
        <tissue evidence="2">Ovary</tissue>
    </source>
</reference>
<keyword evidence="1" id="KW-1133">Transmembrane helix</keyword>
<feature type="transmembrane region" description="Helical" evidence="1">
    <location>
        <begin position="22"/>
        <end position="42"/>
    </location>
</feature>
<dbReference type="AlphaFoldDB" id="S4PJK5"/>
<evidence type="ECO:0000256" key="1">
    <source>
        <dbReference type="SAM" id="Phobius"/>
    </source>
</evidence>
<keyword evidence="1" id="KW-0472">Membrane</keyword>
<accession>S4PJK5</accession>